<organism evidence="1 2">
    <name type="scientific">Nitrobacter hamburgensis (strain DSM 10229 / NCIMB 13809 / X14)</name>
    <dbReference type="NCBI Taxonomy" id="323097"/>
    <lineage>
        <taxon>Bacteria</taxon>
        <taxon>Pseudomonadati</taxon>
        <taxon>Pseudomonadota</taxon>
        <taxon>Alphaproteobacteria</taxon>
        <taxon>Hyphomicrobiales</taxon>
        <taxon>Nitrobacteraceae</taxon>
        <taxon>Nitrobacter</taxon>
    </lineage>
</organism>
<accession>Q1QLP1</accession>
<dbReference type="AlphaFoldDB" id="Q1QLP1"/>
<dbReference type="Proteomes" id="UP000001953">
    <property type="component" value="Chromosome"/>
</dbReference>
<dbReference type="HOGENOM" id="CLU_2356861_0_0_5"/>
<gene>
    <name evidence="1" type="ordered locus">Nham_2058</name>
</gene>
<proteinExistence type="predicted"/>
<sequence length="96" mass="10994">MQESLKLFQSRVKIQSGFEHRTSVTYGAILDATDCRSTDIEVTERLIGGRLRYDVAGHRGDLTLSQSAIIIVSLRSRLFVKRARAFSAIFLRSWRY</sequence>
<reference evidence="1 2" key="1">
    <citation type="submission" date="2006-03" db="EMBL/GenBank/DDBJ databases">
        <title>Complete sequence of chromosome of Nitrobacter hamburgensis X14.</title>
        <authorList>
            <consortium name="US DOE Joint Genome Institute"/>
            <person name="Copeland A."/>
            <person name="Lucas S."/>
            <person name="Lapidus A."/>
            <person name="Barry K."/>
            <person name="Detter J.C."/>
            <person name="Glavina del Rio T."/>
            <person name="Hammon N."/>
            <person name="Israni S."/>
            <person name="Dalin E."/>
            <person name="Tice H."/>
            <person name="Pitluck S."/>
            <person name="Chain P."/>
            <person name="Malfatti S."/>
            <person name="Shin M."/>
            <person name="Vergez L."/>
            <person name="Schmutz J."/>
            <person name="Larimer F."/>
            <person name="Land M."/>
            <person name="Hauser L."/>
            <person name="Kyrpides N."/>
            <person name="Ivanova N."/>
            <person name="Ward B."/>
            <person name="Arp D."/>
            <person name="Klotz M."/>
            <person name="Stein L."/>
            <person name="O'Mullan G."/>
            <person name="Starkenburg S."/>
            <person name="Sayavedra L."/>
            <person name="Poret-Peterson A.T."/>
            <person name="Gentry M.E."/>
            <person name="Bruce D."/>
            <person name="Richardson P."/>
        </authorList>
    </citation>
    <scope>NUCLEOTIDE SEQUENCE [LARGE SCALE GENOMIC DNA]</scope>
    <source>
        <strain evidence="2">DSM 10229 / NCIMB 13809 / X14</strain>
    </source>
</reference>
<evidence type="ECO:0000313" key="2">
    <source>
        <dbReference type="Proteomes" id="UP000001953"/>
    </source>
</evidence>
<dbReference type="KEGG" id="nha:Nham_2058"/>
<protein>
    <submittedName>
        <fullName evidence="1">Uncharacterized protein</fullName>
    </submittedName>
</protein>
<dbReference type="EMBL" id="CP000319">
    <property type="protein sequence ID" value="ABE62856.1"/>
    <property type="molecule type" value="Genomic_DNA"/>
</dbReference>
<evidence type="ECO:0000313" key="1">
    <source>
        <dbReference type="EMBL" id="ABE62856.1"/>
    </source>
</evidence>
<dbReference type="STRING" id="323097.Nham_2058"/>
<name>Q1QLP1_NITHX</name>
<keyword evidence="2" id="KW-1185">Reference proteome</keyword>